<sequence length="280" mass="31301">MSAVVCGKRSFFDDDAAASSPASASPPAYKKFRCSSSTSPIRFTFSPPVQTSSVDQLKALFPELEVQVDVSLLCQLLEKAMEESVEDLDLAIKKLNEFCRGHVNDKIGTRSAEENATMEKVASQTSGDSVPLQESQTQNNPLADGAEWVDLFVREMMNATSIDDARFRAASILENLEKAISSKASVEAAQSFHKENLRLKEHIEFLLRDNAILKRAVAIQHERQKENDEKSLEVQHVKQLLAQHQEQLRTLEANNYALTLRLQHAQLSNSFPGRFHPDVF</sequence>
<keyword evidence="1" id="KW-0175">Coiled coil</keyword>
<dbReference type="EMBL" id="PNBA02000003">
    <property type="protein sequence ID" value="KAG6429954.1"/>
    <property type="molecule type" value="Genomic_DNA"/>
</dbReference>
<dbReference type="PANTHER" id="PTHR31245:SF20">
    <property type="entry name" value="F18B13.13 PROTEIN"/>
    <property type="match status" value="1"/>
</dbReference>
<dbReference type="Proteomes" id="UP000298416">
    <property type="component" value="Unassembled WGS sequence"/>
</dbReference>
<dbReference type="CDD" id="cd14279">
    <property type="entry name" value="CUE"/>
    <property type="match status" value="1"/>
</dbReference>
<organism evidence="2">
    <name type="scientific">Salvia splendens</name>
    <name type="common">Scarlet sage</name>
    <dbReference type="NCBI Taxonomy" id="180675"/>
    <lineage>
        <taxon>Eukaryota</taxon>
        <taxon>Viridiplantae</taxon>
        <taxon>Streptophyta</taxon>
        <taxon>Embryophyta</taxon>
        <taxon>Tracheophyta</taxon>
        <taxon>Spermatophyta</taxon>
        <taxon>Magnoliopsida</taxon>
        <taxon>eudicotyledons</taxon>
        <taxon>Gunneridae</taxon>
        <taxon>Pentapetalae</taxon>
        <taxon>asterids</taxon>
        <taxon>lamiids</taxon>
        <taxon>Lamiales</taxon>
        <taxon>Lamiaceae</taxon>
        <taxon>Nepetoideae</taxon>
        <taxon>Mentheae</taxon>
        <taxon>Salviinae</taxon>
        <taxon>Salvia</taxon>
        <taxon>Salvia subgen. Calosphace</taxon>
        <taxon>core Calosphace</taxon>
    </lineage>
</organism>
<reference evidence="2" key="1">
    <citation type="submission" date="2018-01" db="EMBL/GenBank/DDBJ databases">
        <authorList>
            <person name="Mao J.F."/>
        </authorList>
    </citation>
    <scope>NUCLEOTIDE SEQUENCE</scope>
    <source>
        <strain evidence="2">Huo1</strain>
        <tissue evidence="2">Leaf</tissue>
    </source>
</reference>
<dbReference type="PANTHER" id="PTHR31245">
    <property type="entry name" value="UBIQUITIN SYSTEM COMPONENT CUE PROTEIN"/>
    <property type="match status" value="1"/>
</dbReference>
<reference evidence="2" key="2">
    <citation type="submission" date="2020-08" db="EMBL/GenBank/DDBJ databases">
        <title>Plant Genome Project.</title>
        <authorList>
            <person name="Zhang R.-G."/>
        </authorList>
    </citation>
    <scope>NUCLEOTIDE SEQUENCE</scope>
    <source>
        <strain evidence="2">Huo1</strain>
        <tissue evidence="2">Leaf</tissue>
    </source>
</reference>
<gene>
    <name evidence="2" type="ORF">SASPL_108011</name>
</gene>
<accession>A0A8X8YEI4</accession>
<protein>
    <recommendedName>
        <fullName evidence="4">CUE domain-containing protein</fullName>
    </recommendedName>
</protein>
<evidence type="ECO:0008006" key="4">
    <source>
        <dbReference type="Google" id="ProtNLM"/>
    </source>
</evidence>
<comment type="caution">
    <text evidence="2">The sequence shown here is derived from an EMBL/GenBank/DDBJ whole genome shotgun (WGS) entry which is preliminary data.</text>
</comment>
<keyword evidence="3" id="KW-1185">Reference proteome</keyword>
<evidence type="ECO:0000313" key="3">
    <source>
        <dbReference type="Proteomes" id="UP000298416"/>
    </source>
</evidence>
<dbReference type="AlphaFoldDB" id="A0A8X8YEI4"/>
<evidence type="ECO:0000256" key="1">
    <source>
        <dbReference type="SAM" id="Coils"/>
    </source>
</evidence>
<evidence type="ECO:0000313" key="2">
    <source>
        <dbReference type="EMBL" id="KAG6429954.1"/>
    </source>
</evidence>
<proteinExistence type="predicted"/>
<name>A0A8X8YEI4_SALSN</name>
<feature type="coiled-coil region" evidence="1">
    <location>
        <begin position="227"/>
        <end position="261"/>
    </location>
</feature>